<reference evidence="1 3" key="1">
    <citation type="submission" date="2020-05" db="EMBL/GenBank/DDBJ databases">
        <title>Characterization of novel class B3 metallo-beta-lactamase from novel Pseudomonas species.</title>
        <authorList>
            <person name="Yamada K."/>
            <person name="Aoki K."/>
            <person name="Ishii Y."/>
        </authorList>
    </citation>
    <scope>NUCLEOTIDE SEQUENCE [LARGE SCALE GENOMIC DNA]</scope>
    <source>
        <strain evidence="1 3">TUM18999</strain>
        <strain evidence="2 4">TUM20286</strain>
    </source>
</reference>
<dbReference type="Proteomes" id="UP000509383">
    <property type="component" value="Chromosome"/>
</dbReference>
<evidence type="ECO:0008006" key="5">
    <source>
        <dbReference type="Google" id="ProtNLM"/>
    </source>
</evidence>
<proteinExistence type="predicted"/>
<dbReference type="PROSITE" id="PS51257">
    <property type="entry name" value="PROKAR_LIPOPROTEIN"/>
    <property type="match status" value="1"/>
</dbReference>
<evidence type="ECO:0000313" key="2">
    <source>
        <dbReference type="EMBL" id="GJN51236.1"/>
    </source>
</evidence>
<dbReference type="Proteomes" id="UP001054892">
    <property type="component" value="Unassembled WGS sequence"/>
</dbReference>
<dbReference type="EMBL" id="BQKM01000001">
    <property type="protein sequence ID" value="GJN51236.1"/>
    <property type="molecule type" value="Genomic_DNA"/>
</dbReference>
<accession>A0A6J4E7U0</accession>
<dbReference type="EMBL" id="AP023189">
    <property type="protein sequence ID" value="BCG26033.1"/>
    <property type="molecule type" value="Genomic_DNA"/>
</dbReference>
<keyword evidence="4" id="KW-1185">Reference proteome</keyword>
<sequence length="86" mass="9123">MRFAGLSVLVALSGCTSDEPRVAGLVEVKVPVMVACAITLPAVPAFAVDSLALDAPIDQQMKVLRAERLQRIGYERELLAALGACR</sequence>
<name>A0A6J4E7U0_9PSED</name>
<evidence type="ECO:0000313" key="1">
    <source>
        <dbReference type="EMBL" id="BCG26033.1"/>
    </source>
</evidence>
<dbReference type="RefSeq" id="WP_173172363.1">
    <property type="nucleotide sequence ID" value="NZ_AP023189.1"/>
</dbReference>
<gene>
    <name evidence="1" type="ORF">TUM18999_42240</name>
    <name evidence="2" type="ORF">TUM20286_09880</name>
</gene>
<dbReference type="KEGG" id="ptw:TUM18999_42240"/>
<dbReference type="AlphaFoldDB" id="A0A6J4E7U0"/>
<organism evidence="1 3">
    <name type="scientific">Pseudomonas tohonis</name>
    <dbReference type="NCBI Taxonomy" id="2725477"/>
    <lineage>
        <taxon>Bacteria</taxon>
        <taxon>Pseudomonadati</taxon>
        <taxon>Pseudomonadota</taxon>
        <taxon>Gammaproteobacteria</taxon>
        <taxon>Pseudomonadales</taxon>
        <taxon>Pseudomonadaceae</taxon>
        <taxon>Pseudomonas</taxon>
    </lineage>
</organism>
<protein>
    <recommendedName>
        <fullName evidence="5">Lipoprotein</fullName>
    </recommendedName>
</protein>
<evidence type="ECO:0000313" key="4">
    <source>
        <dbReference type="Proteomes" id="UP001054892"/>
    </source>
</evidence>
<evidence type="ECO:0000313" key="3">
    <source>
        <dbReference type="Proteomes" id="UP000509383"/>
    </source>
</evidence>